<sequence length="341" mass="37443">MKLANLKKSVVAGLIASVFGTVLCSAAFAADATKPGAGVSITPIFPTIAEERFRGEVVIAGLKELGYNVKQPKETDYPAMFLALSYGDADFTVHEWEHLHEAFYNKAGGDDVMVKVGQIMKGVLQGYMIDKKTAEAYQIKDLSDLKRPEIAKLFDSNGDGKADLTGCNPGWGCEVMVEHHMKAYGLGPTVVDNRGSYFALMADTIARYQQGKPVLFFTWVPQWIASVLVEGRDVVWLPVPFTSLPDGKDSKDTFHDGKNLGFPVDTVNAVMNKEFAEKNPVARKFLSEVSLTTADESAQNLRMQKGEKSLADIKRHAAEWIKANQQAYDGWLSDARAVAVR</sequence>
<dbReference type="EMBL" id="JAUQOO010000001">
    <property type="protein sequence ID" value="MDO7925655.1"/>
    <property type="molecule type" value="Genomic_DNA"/>
</dbReference>
<reference evidence="3 4" key="1">
    <citation type="submission" date="2023-07" db="EMBL/GenBank/DDBJ databases">
        <title>Identification of four novel Pseudomonas species associated with bacterial leaf spot of cucurbits.</title>
        <authorList>
            <person name="Fullem K.R."/>
        </authorList>
    </citation>
    <scope>NUCLEOTIDE SEQUENCE [LARGE SCALE GENOMIC DNA]</scope>
    <source>
        <strain evidence="3 4">KFB 138</strain>
    </source>
</reference>
<feature type="domain" description="ABC-type glycine betaine transport system substrate-binding" evidence="2">
    <location>
        <begin position="41"/>
        <end position="322"/>
    </location>
</feature>
<protein>
    <submittedName>
        <fullName evidence="3">Glycine betaine/L-proline ABC transporter substrate-binding protein ProX</fullName>
    </submittedName>
</protein>
<feature type="signal peptide" evidence="1">
    <location>
        <begin position="1"/>
        <end position="29"/>
    </location>
</feature>
<dbReference type="Proteomes" id="UP001223016">
    <property type="component" value="Unassembled WGS sequence"/>
</dbReference>
<feature type="chain" id="PRO_5045723619" evidence="1">
    <location>
        <begin position="30"/>
        <end position="341"/>
    </location>
</feature>
<proteinExistence type="predicted"/>
<comment type="caution">
    <text evidence="3">The sequence shown here is derived from an EMBL/GenBank/DDBJ whole genome shotgun (WGS) entry which is preliminary data.</text>
</comment>
<evidence type="ECO:0000256" key="1">
    <source>
        <dbReference type="SAM" id="SignalP"/>
    </source>
</evidence>
<dbReference type="Gene3D" id="3.40.190.10">
    <property type="entry name" value="Periplasmic binding protein-like II"/>
    <property type="match status" value="1"/>
</dbReference>
<dbReference type="Pfam" id="PF04069">
    <property type="entry name" value="OpuAC"/>
    <property type="match status" value="1"/>
</dbReference>
<gene>
    <name evidence="3" type="primary">proX</name>
    <name evidence="3" type="ORF">Q6A51_02620</name>
</gene>
<accession>A0ABT9CP83</accession>
<keyword evidence="4" id="KW-1185">Reference proteome</keyword>
<dbReference type="NCBIfam" id="NF008334">
    <property type="entry name" value="PRK11119.1"/>
    <property type="match status" value="1"/>
</dbReference>
<evidence type="ECO:0000259" key="2">
    <source>
        <dbReference type="Pfam" id="PF04069"/>
    </source>
</evidence>
<dbReference type="RefSeq" id="WP_304574052.1">
    <property type="nucleotide sequence ID" value="NZ_JAUQOO010000001.1"/>
</dbReference>
<organism evidence="3 4">
    <name type="scientific">Pseudomonas serbiensis</name>
    <dbReference type="NCBI Taxonomy" id="3064350"/>
    <lineage>
        <taxon>Bacteria</taxon>
        <taxon>Pseudomonadati</taxon>
        <taxon>Pseudomonadota</taxon>
        <taxon>Gammaproteobacteria</taxon>
        <taxon>Pseudomonadales</taxon>
        <taxon>Pseudomonadaceae</taxon>
        <taxon>Pseudomonas</taxon>
    </lineage>
</organism>
<name>A0ABT9CP83_9PSED</name>
<dbReference type="SUPFAM" id="SSF53850">
    <property type="entry name" value="Periplasmic binding protein-like II"/>
    <property type="match status" value="1"/>
</dbReference>
<evidence type="ECO:0000313" key="3">
    <source>
        <dbReference type="EMBL" id="MDO7925655.1"/>
    </source>
</evidence>
<dbReference type="Gene3D" id="3.40.190.100">
    <property type="entry name" value="Glycine betaine-binding periplasmic protein, domain 2"/>
    <property type="match status" value="1"/>
</dbReference>
<dbReference type="CDD" id="cd13638">
    <property type="entry name" value="PBP2_EcProx_like"/>
    <property type="match status" value="1"/>
</dbReference>
<evidence type="ECO:0000313" key="4">
    <source>
        <dbReference type="Proteomes" id="UP001223016"/>
    </source>
</evidence>
<dbReference type="InterPro" id="IPR007210">
    <property type="entry name" value="ABC_Gly_betaine_transp_sub-bd"/>
</dbReference>
<keyword evidence="1" id="KW-0732">Signal</keyword>